<protein>
    <submittedName>
        <fullName evidence="1">E3 ubiquitin-protein ligase RING1-like</fullName>
    </submittedName>
</protein>
<dbReference type="EMBL" id="CM051403">
    <property type="protein sequence ID" value="KAJ4709602.1"/>
    <property type="molecule type" value="Genomic_DNA"/>
</dbReference>
<organism evidence="1 2">
    <name type="scientific">Melia azedarach</name>
    <name type="common">Chinaberry tree</name>
    <dbReference type="NCBI Taxonomy" id="155640"/>
    <lineage>
        <taxon>Eukaryota</taxon>
        <taxon>Viridiplantae</taxon>
        <taxon>Streptophyta</taxon>
        <taxon>Embryophyta</taxon>
        <taxon>Tracheophyta</taxon>
        <taxon>Spermatophyta</taxon>
        <taxon>Magnoliopsida</taxon>
        <taxon>eudicotyledons</taxon>
        <taxon>Gunneridae</taxon>
        <taxon>Pentapetalae</taxon>
        <taxon>rosids</taxon>
        <taxon>malvids</taxon>
        <taxon>Sapindales</taxon>
        <taxon>Meliaceae</taxon>
        <taxon>Melia</taxon>
    </lineage>
</organism>
<evidence type="ECO:0000313" key="2">
    <source>
        <dbReference type="Proteomes" id="UP001164539"/>
    </source>
</evidence>
<evidence type="ECO:0000313" key="1">
    <source>
        <dbReference type="EMBL" id="KAJ4709602.1"/>
    </source>
</evidence>
<sequence>MAVNSKEEATATSTRVFSWNEILLPRSKHLDRLGLFTLTTQNHITKKFPGKPDVIEEPPRIRTVIPLHLHHLECRDSFQPMLCDLLSSTEQFVPESAHSLSSQISSYLFSHYRFHSKPPGIPVKGPLTVIAVHVERARVVEFSSEDEEDVDGSCLILHPEDSSSSDECYSDWEPDIWKGKNDPNLKYTPELIVLTDVMKRYLGVRNKIPTKPIVSDKPVGLVEVKPQPGLEIVMFQQGDHGRLLQDKTCWICLKEFSDGMELAKTACSHVFHGNCVFRWLFRDNSCPICRFLLFKD</sequence>
<dbReference type="Proteomes" id="UP001164539">
    <property type="component" value="Chromosome 10"/>
</dbReference>
<comment type="caution">
    <text evidence="1">The sequence shown here is derived from an EMBL/GenBank/DDBJ whole genome shotgun (WGS) entry which is preliminary data.</text>
</comment>
<keyword evidence="2" id="KW-1185">Reference proteome</keyword>
<name>A0ACC1XFN8_MELAZ</name>
<accession>A0ACC1XFN8</accession>
<proteinExistence type="predicted"/>
<reference evidence="1 2" key="1">
    <citation type="journal article" date="2023" name="Science">
        <title>Complex scaffold remodeling in plant triterpene biosynthesis.</title>
        <authorList>
            <person name="De La Pena R."/>
            <person name="Hodgson H."/>
            <person name="Liu J.C."/>
            <person name="Stephenson M.J."/>
            <person name="Martin A.C."/>
            <person name="Owen C."/>
            <person name="Harkess A."/>
            <person name="Leebens-Mack J."/>
            <person name="Jimenez L.E."/>
            <person name="Osbourn A."/>
            <person name="Sattely E.S."/>
        </authorList>
    </citation>
    <scope>NUCLEOTIDE SEQUENCE [LARGE SCALE GENOMIC DNA]</scope>
    <source>
        <strain evidence="2">cv. JPN11</strain>
        <tissue evidence="1">Leaf</tissue>
    </source>
</reference>
<gene>
    <name evidence="1" type="ORF">OWV82_019368</name>
</gene>